<name>A0A8S5PHY1_9CAUD</name>
<keyword evidence="1" id="KW-1133">Transmembrane helix</keyword>
<feature type="transmembrane region" description="Helical" evidence="1">
    <location>
        <begin position="12"/>
        <end position="32"/>
    </location>
</feature>
<keyword evidence="1" id="KW-0472">Membrane</keyword>
<organism evidence="2">
    <name type="scientific">Myoviridae sp. ctNYa18</name>
    <dbReference type="NCBI Taxonomy" id="2825090"/>
    <lineage>
        <taxon>Viruses</taxon>
        <taxon>Duplodnaviria</taxon>
        <taxon>Heunggongvirae</taxon>
        <taxon>Uroviricota</taxon>
        <taxon>Caudoviricetes</taxon>
    </lineage>
</organism>
<accession>A0A8S5PHY1</accession>
<keyword evidence="1" id="KW-0812">Transmembrane</keyword>
<protein>
    <submittedName>
        <fullName evidence="2">Uncharacterized protein</fullName>
    </submittedName>
</protein>
<proteinExistence type="predicted"/>
<sequence length="57" mass="6403">MKKINWKNVIESIKTITIVALIASVVGFGLGVKYQESKNSQLETRISEQIQQLKAVK</sequence>
<dbReference type="EMBL" id="BK015422">
    <property type="protein sequence ID" value="DAE05985.1"/>
    <property type="molecule type" value="Genomic_DNA"/>
</dbReference>
<evidence type="ECO:0000313" key="2">
    <source>
        <dbReference type="EMBL" id="DAE05985.1"/>
    </source>
</evidence>
<evidence type="ECO:0000256" key="1">
    <source>
        <dbReference type="SAM" id="Phobius"/>
    </source>
</evidence>
<reference evidence="2" key="1">
    <citation type="journal article" date="2021" name="Proc. Natl. Acad. Sci. U.S.A.">
        <title>A Catalog of Tens of Thousands of Viruses from Human Metagenomes Reveals Hidden Associations with Chronic Diseases.</title>
        <authorList>
            <person name="Tisza M.J."/>
            <person name="Buck C.B."/>
        </authorList>
    </citation>
    <scope>NUCLEOTIDE SEQUENCE</scope>
    <source>
        <strain evidence="2">CtNYa18</strain>
    </source>
</reference>